<accession>A0A0V8RY63</accession>
<organism evidence="1 2">
    <name type="scientific">Schaalia odontolytica</name>
    <dbReference type="NCBI Taxonomy" id="1660"/>
    <lineage>
        <taxon>Bacteria</taxon>
        <taxon>Bacillati</taxon>
        <taxon>Actinomycetota</taxon>
        <taxon>Actinomycetes</taxon>
        <taxon>Actinomycetales</taxon>
        <taxon>Actinomycetaceae</taxon>
        <taxon>Schaalia</taxon>
    </lineage>
</organism>
<protein>
    <submittedName>
        <fullName evidence="1">Nuclease</fullName>
    </submittedName>
</protein>
<dbReference type="RefSeq" id="WP_060565809.1">
    <property type="nucleotide sequence ID" value="NZ_CP040006.1"/>
</dbReference>
<evidence type="ECO:0000313" key="1">
    <source>
        <dbReference type="EMBL" id="KSW13020.1"/>
    </source>
</evidence>
<evidence type="ECO:0000313" key="2">
    <source>
        <dbReference type="Proteomes" id="UP000054686"/>
    </source>
</evidence>
<dbReference type="AlphaFoldDB" id="A0A0V8RY63"/>
<proteinExistence type="predicted"/>
<comment type="caution">
    <text evidence="1">The sequence shown here is derived from an EMBL/GenBank/DDBJ whole genome shotgun (WGS) entry which is preliminary data.</text>
</comment>
<dbReference type="EMBL" id="LLVT01000001">
    <property type="protein sequence ID" value="KSW13020.1"/>
    <property type="molecule type" value="Genomic_DNA"/>
</dbReference>
<dbReference type="OrthoDB" id="4772393at2"/>
<name>A0A0V8RY63_9ACTO</name>
<dbReference type="Gene3D" id="3.40.50.1010">
    <property type="entry name" value="5'-nuclease"/>
    <property type="match status" value="1"/>
</dbReference>
<gene>
    <name evidence="1" type="ORF">APY09_01250</name>
</gene>
<sequence length="190" mass="21341">MENPNNQTTYLVVDGENIDATLGLSVLDRRPNPEERPRWDRVLESAHGRWGQKAKGLFFLNGSSGFLPMGFVQALTAMDYSVIPLSGPADMKVVDVGLQRTMDAIAQLGTGDVILASHDADFLPQIETLLDQGRRVAVMCFKEFLSSQLHELEERGLEIIDLEYDVHAFQVRLPRLHIIDIDDFDPMSFL</sequence>
<reference evidence="1 2" key="1">
    <citation type="submission" date="2015-10" db="EMBL/GenBank/DDBJ databases">
        <title>Draft Genome of Actinomyces odontolyticus subsp. actinosynbacter strain XH001.</title>
        <authorList>
            <person name="Mclean J.S."/>
            <person name="He X."/>
        </authorList>
    </citation>
    <scope>NUCLEOTIDE SEQUENCE [LARGE SCALE GENOMIC DNA]</scope>
    <source>
        <strain evidence="1 2">XH001</strain>
    </source>
</reference>
<dbReference type="Proteomes" id="UP000054686">
    <property type="component" value="Unassembled WGS sequence"/>
</dbReference>